<evidence type="ECO:0000256" key="2">
    <source>
        <dbReference type="SAM" id="MobiDB-lite"/>
    </source>
</evidence>
<dbReference type="Gene3D" id="2.180.10.10">
    <property type="entry name" value="RHS repeat-associated core"/>
    <property type="match status" value="7"/>
</dbReference>
<name>A0A840PBX9_9ACTN</name>
<dbReference type="CDD" id="cd00081">
    <property type="entry name" value="Hint"/>
    <property type="match status" value="1"/>
</dbReference>
<dbReference type="PANTHER" id="PTHR32305:SF15">
    <property type="entry name" value="PROTEIN RHSA-RELATED"/>
    <property type="match status" value="1"/>
</dbReference>
<evidence type="ECO:0000256" key="1">
    <source>
        <dbReference type="ARBA" id="ARBA00022737"/>
    </source>
</evidence>
<dbReference type="Pfam" id="PF13385">
    <property type="entry name" value="Laminin_G_3"/>
    <property type="match status" value="1"/>
</dbReference>
<feature type="domain" description="Hint" evidence="3">
    <location>
        <begin position="2263"/>
        <end position="2368"/>
    </location>
</feature>
<proteinExistence type="predicted"/>
<dbReference type="Gene3D" id="2.170.16.10">
    <property type="entry name" value="Hedgehog/Intein (Hint) domain"/>
    <property type="match status" value="1"/>
</dbReference>
<dbReference type="SUPFAM" id="SSF49899">
    <property type="entry name" value="Concanavalin A-like lectins/glucanases"/>
    <property type="match status" value="1"/>
</dbReference>
<dbReference type="InterPro" id="IPR031325">
    <property type="entry name" value="RHS_repeat"/>
</dbReference>
<dbReference type="InterPro" id="IPR045351">
    <property type="entry name" value="DUF6531"/>
</dbReference>
<dbReference type="Proteomes" id="UP000578449">
    <property type="component" value="Unassembled WGS sequence"/>
</dbReference>
<accession>A0A840PBX9</accession>
<dbReference type="SUPFAM" id="SSF51294">
    <property type="entry name" value="Hedgehog/intein (Hint) domain"/>
    <property type="match status" value="1"/>
</dbReference>
<dbReference type="InterPro" id="IPR001791">
    <property type="entry name" value="Laminin_G"/>
</dbReference>
<dbReference type="InterPro" id="IPR056823">
    <property type="entry name" value="TEN-like_YD-shell"/>
</dbReference>
<evidence type="ECO:0000259" key="3">
    <source>
        <dbReference type="SMART" id="SM00306"/>
    </source>
</evidence>
<dbReference type="Pfam" id="PF05593">
    <property type="entry name" value="RHS_repeat"/>
    <property type="match status" value="9"/>
</dbReference>
<dbReference type="EMBL" id="JACHGN010000013">
    <property type="protein sequence ID" value="MBB5136196.1"/>
    <property type="molecule type" value="Genomic_DNA"/>
</dbReference>
<dbReference type="RefSeq" id="WP_185053108.1">
    <property type="nucleotide sequence ID" value="NZ_BAABIX010000036.1"/>
</dbReference>
<keyword evidence="5" id="KW-1185">Reference proteome</keyword>
<comment type="caution">
    <text evidence="4">The sequence shown here is derived from an EMBL/GenBank/DDBJ whole genome shotgun (WGS) entry which is preliminary data.</text>
</comment>
<dbReference type="Gene3D" id="2.60.120.200">
    <property type="match status" value="1"/>
</dbReference>
<dbReference type="InterPro" id="IPR006530">
    <property type="entry name" value="YD"/>
</dbReference>
<reference evidence="4 5" key="1">
    <citation type="submission" date="2020-08" db="EMBL/GenBank/DDBJ databases">
        <title>Genomic Encyclopedia of Type Strains, Phase IV (KMG-IV): sequencing the most valuable type-strain genomes for metagenomic binning, comparative biology and taxonomic classification.</title>
        <authorList>
            <person name="Goeker M."/>
        </authorList>
    </citation>
    <scope>NUCLEOTIDE SEQUENCE [LARGE SCALE GENOMIC DNA]</scope>
    <source>
        <strain evidence="4 5">DSM 45615</strain>
    </source>
</reference>
<gene>
    <name evidence="4" type="ORF">HNP84_005940</name>
</gene>
<feature type="region of interest" description="Disordered" evidence="2">
    <location>
        <begin position="2064"/>
        <end position="2190"/>
    </location>
</feature>
<dbReference type="SMART" id="SM00306">
    <property type="entry name" value="HintN"/>
    <property type="match status" value="1"/>
</dbReference>
<dbReference type="InterPro" id="IPR013320">
    <property type="entry name" value="ConA-like_dom_sf"/>
</dbReference>
<sequence length="2541" mass="276344">MASPPDIGSAFPEDQAQVDTLTPQLRVQAYARGTTPWWDVDRLYKVCEITATGGTGACRQSSWQDWTNPYWRVPSGFLKWGKSYEWEIQARDGVTGDTSVRQDMTFTTAVRQPGVSSQLASRGVNGQEFHHLAGNYTTTFSDVSVTVAGPPLAVTRSYNSLDPRNDGMFGAGWSTRYDMKIKSEGGSPESLLVTYPDGRLLRFQQKPGTTSYQSPAAMHFTLAKATGGGWQLMDKASTVYLFDAQGRLIKLTDNRGRGQDLTYGADGRLQKVTATGGRSLNFTWNGDRVTSVSTDPVDGTAMTWTYQYDGDRLTQVCSPAAAPNCTVYTYGSGSRYREIVLDDRPLGYYRLGEHLIVQSEGQWQCYPDETGLSGCAIYGSGVQLDQPGALSGTANTSAGFRGNGTSSYVDLVNVLPKVGDTASVETWFKTTGPGMIFWAGQGAWNPSNPGHGAPGLYVGTDGKLRGQMRLAFPFESPIAPATSQNRVDDGQWHHAVITVSGGVTSLYVDGALSGTSDIGTEPYDWVENALIGTGSASSHLPGGPAGKDQPVEFAFPGSIDEFAFYDRALSPQQVQAHYQARAEAPYTLSKITLPSGRTWMSNTYDPKNGRVMTHTDQHGGTWKVGPQTYDWVKGLTTITVRDPHDGVLQYEHDMWRGYRLVSETDQLKYKTTYSYDSGGFSTKVTDRNGNTVTQTSDERGNVLSSTTCRTSTSCQTEYYGYHVNTQNEFDPRNDLMTVSRDGRSANSSDNTYATRWEFDTFGDLVKETTPATSDFPSGRATVYTYTDGTEPALPSGTGTVPAGLLESEKDPKGNETTYRYTASGDIAEVTDPSGLVIRFGYDSLGRMISRTEVSDAFPDGVTTRFRYDAAGRLVAHTGAPVKNDITGVTHQPEARYTYTPDGHRETESVVDLTGGDPERKVSYTYDDYGRVESVTGPEGAVVRYTWDHTGARTSVTDELGNVYHYAYTERGELRTRTLKNWTGSPVAPKPATDLVLESYTYDNEGRLGAKVDVLGRKLAYRYYNDDLRQQVAAENVRLNGSATPTTVVLENNTYDFAGNLTRQELGGGKQILQMEYDAADRLTREVLDPAGLAREIRYTYDANDNVVTEAMTAADAGRTERIEHRYNADDVRERSTVENGDTDLVTTWTVDDRGLVTKMTDPRGNLPGADPAAFTTDYRYDAAGQLVEVSSPPVRVEEAGTPAATARPTVTFGYDSGGRRTHSRDEKGRVTTVGYDRLGRTTTVTEPAYTPPGGSTLTPVTRYEYDAAGRVTRYTDPRGFIWSTEYDALGNRVRVTEPGPGGQPGGAWVYEYDAAGELLASVDPTGARTEATYDGLGRQVTLTMIERKPTPTALTTNMEYDTAGRKVKEIAPGGRTLAYEVNAAGEVTKFTDPLLDVTEYRYDLAGRLIRTTDPLGNATVSEYDLAGREIAVKDLDRNGQVQRTVAYEYDAAGNPVAETSGEGNKVRRVYDATDALVELIEPVSDDVSVTTTYGYDATGAMTRTTDGRGNTVWTTYNSLGLAESVIEPATTAHPQPADRTWTNVYDAGGNVTAVLQPGGVRIDRQYDHLGRLVKETGTGAQAATPDRTFGYDLAGRDTVIGDYTLEYNDRGLLTKVSRGTTQVAAFTYDDMGNVTQRVDTSGTASFTWDNDDRLRTAADPVSGRSFTYSYDKADRVTSLTSANPLTTQDFSYDAMDRLTGHTLKNSAGVEIAKITYGWDKDDQLISKVTTGTAGAGTNSYAYDRMGRLTSWTAPDGNVTRYEWDPAGNRTKAGDATFTYDERNRLLSGDGVTYTYTPRGTLATETENGVTRNLTFDAFDRLVSDGQATYTYDALGRLASRSTANGTENFVYSGTENDIVAVTDGAGAVQATYGRTPTGELLSLKEGTGPALGVLSDQHGDVVGTFSGTALVDSTAYDPFGEVVVQTGTKRRLGYQGEYTDPDTGKVNMHARWYIPGTGGFASRDDVTLTPYPSLNLNRYAYALGDPLSIDDPTGNCPFCIPLAWMAARMAAQIIARQIAQRLAAEAAKRLAIEAAKRAAAQLAQKTAQQAVKKAAQTATKKVAQTTAKKGAQNTVKRGAQQSAKKAVKDKAKQQVKNQVRNKAKDQIKRQIKSKAKEKAKQKTKHQAKDKAKERAKQKAKEKAQQRAKQKAKEKAKQKEREKAKKKAEQTKKKAQSTKKKSQTKSTGESRFEIIEATMDDFGVEPVSDFDGCFSFKGCAKDVVEDIIEDTTESLIEDIIDHVAPDLPLVGTPGDGSGSCERRPNSFVPGTPVLMADGTTKPIEDVKVGDHVQATDPETGRTAPRPVTTLITGDGVKHLVELTIDIDGDRGDATDVIIATDEHPFWVPDLREWVPAGQLDKGTWLQTSAGTYVQITAVKQWTATQRVHNLTVEDIHTYHVVAGDQALLVHNSGPKKPDDELLSDAKSLHETMRSSYGDRAYNGTTVATGEFDGEYVYTVNRNKTNPAMRALAASLGYTRVSGSKYIGPGQTDAEQVMLNAVDQGRLAAQGRMATSRPPCGPSRQDCAGRIAGYPGIDLVGGC</sequence>
<dbReference type="InterPro" id="IPR022385">
    <property type="entry name" value="Rhs_assc_core"/>
</dbReference>
<protein>
    <submittedName>
        <fullName evidence="4">RHS repeat-associated protein</fullName>
    </submittedName>
</protein>
<dbReference type="NCBIfam" id="TIGR03696">
    <property type="entry name" value="Rhs_assc_core"/>
    <property type="match status" value="1"/>
</dbReference>
<dbReference type="Pfam" id="PF07591">
    <property type="entry name" value="PT-HINT"/>
    <property type="match status" value="1"/>
</dbReference>
<dbReference type="InterPro" id="IPR050708">
    <property type="entry name" value="T6SS_VgrG/RHS"/>
</dbReference>
<dbReference type="InterPro" id="IPR003587">
    <property type="entry name" value="Hint_dom_N"/>
</dbReference>
<dbReference type="PANTHER" id="PTHR32305">
    <property type="match status" value="1"/>
</dbReference>
<dbReference type="NCBIfam" id="TIGR01643">
    <property type="entry name" value="YD_repeat_2x"/>
    <property type="match status" value="7"/>
</dbReference>
<dbReference type="InterPro" id="IPR036844">
    <property type="entry name" value="Hint_dom_sf"/>
</dbReference>
<feature type="region of interest" description="Disordered" evidence="2">
    <location>
        <begin position="787"/>
        <end position="814"/>
    </location>
</feature>
<keyword evidence="1" id="KW-0677">Repeat</keyword>
<dbReference type="Pfam" id="PF20148">
    <property type="entry name" value="DUF6531"/>
    <property type="match status" value="1"/>
</dbReference>
<organism evidence="4 5">
    <name type="scientific">Thermocatellispora tengchongensis</name>
    <dbReference type="NCBI Taxonomy" id="1073253"/>
    <lineage>
        <taxon>Bacteria</taxon>
        <taxon>Bacillati</taxon>
        <taxon>Actinomycetota</taxon>
        <taxon>Actinomycetes</taxon>
        <taxon>Streptosporangiales</taxon>
        <taxon>Streptosporangiaceae</taxon>
        <taxon>Thermocatellispora</taxon>
    </lineage>
</organism>
<dbReference type="Pfam" id="PF25023">
    <property type="entry name" value="TEN_YD-shell"/>
    <property type="match status" value="2"/>
</dbReference>
<feature type="compositionally biased region" description="Basic and acidic residues" evidence="2">
    <location>
        <begin position="2102"/>
        <end position="2171"/>
    </location>
</feature>
<evidence type="ECO:0000313" key="4">
    <source>
        <dbReference type="EMBL" id="MBB5136196.1"/>
    </source>
</evidence>
<dbReference type="CDD" id="cd00110">
    <property type="entry name" value="LamG"/>
    <property type="match status" value="1"/>
</dbReference>
<feature type="compositionally biased region" description="Basic residues" evidence="2">
    <location>
        <begin position="2172"/>
        <end position="2182"/>
    </location>
</feature>
<evidence type="ECO:0000313" key="5">
    <source>
        <dbReference type="Proteomes" id="UP000578449"/>
    </source>
</evidence>